<dbReference type="EMBL" id="VJMH01007302">
    <property type="protein sequence ID" value="KAF0684297.1"/>
    <property type="molecule type" value="Genomic_DNA"/>
</dbReference>
<dbReference type="PANTHER" id="PTHR46586">
    <property type="entry name" value="ANKYRIN REPEAT-CONTAINING PROTEIN"/>
    <property type="match status" value="1"/>
</dbReference>
<dbReference type="EMBL" id="CAADRA010007328">
    <property type="protein sequence ID" value="VFU00360.1"/>
    <property type="molecule type" value="Genomic_DNA"/>
</dbReference>
<evidence type="ECO:0000313" key="2">
    <source>
        <dbReference type="EMBL" id="KAF0688354.1"/>
    </source>
</evidence>
<dbReference type="EMBL" id="CAADRA010005877">
    <property type="protein sequence ID" value="VFT93028.1"/>
    <property type="molecule type" value="Genomic_DNA"/>
</dbReference>
<evidence type="ECO:0000313" key="10">
    <source>
        <dbReference type="EMBL" id="VFT81011.1"/>
    </source>
</evidence>
<evidence type="ECO:0000313" key="14">
    <source>
        <dbReference type="EMBL" id="VFT93028.1"/>
    </source>
</evidence>
<evidence type="ECO:0000313" key="13">
    <source>
        <dbReference type="EMBL" id="VFT92854.1"/>
    </source>
</evidence>
<dbReference type="EMBL" id="CAADRA010005812">
    <property type="protein sequence ID" value="VFT92854.1"/>
    <property type="molecule type" value="Genomic_DNA"/>
</dbReference>
<dbReference type="EMBL" id="CAADRA010006756">
    <property type="protein sequence ID" value="VFT96714.1"/>
    <property type="molecule type" value="Genomic_DNA"/>
</dbReference>
<evidence type="ECO:0000313" key="9">
    <source>
        <dbReference type="EMBL" id="VFT79745.1"/>
    </source>
</evidence>
<evidence type="ECO:0000313" key="15">
    <source>
        <dbReference type="EMBL" id="VFT96714.1"/>
    </source>
</evidence>
<keyword evidence="17" id="KW-1185">Reference proteome</keyword>
<reference evidence="11 17" key="1">
    <citation type="submission" date="2019-03" db="EMBL/GenBank/DDBJ databases">
        <authorList>
            <person name="Gaulin E."/>
            <person name="Dumas B."/>
        </authorList>
    </citation>
    <scope>NUCLEOTIDE SEQUENCE [LARGE SCALE GENOMIC DNA]</scope>
    <source>
        <strain evidence="11">CBS 568.67</strain>
    </source>
</reference>
<dbReference type="EMBL" id="VJMH01005856">
    <property type="protein sequence ID" value="KAF0692697.1"/>
    <property type="molecule type" value="Genomic_DNA"/>
</dbReference>
<evidence type="ECO:0000313" key="17">
    <source>
        <dbReference type="Proteomes" id="UP000332933"/>
    </source>
</evidence>
<evidence type="ECO:0000313" key="4">
    <source>
        <dbReference type="EMBL" id="KAF0692907.1"/>
    </source>
</evidence>
<accession>A0A485KI85</accession>
<sequence length="526" mass="58863">MATALTTPDLLGIICQYQHGVPEDMLPFSALASTYDFPRGAKVVDALFLPWLRIYGFSRLPRLVDAVLGMQDCVLQYAAYFDHIDILQVFQTAAFLPGNLTTLAAGEGHVDVLKYLDKIGYIRTNELSPHHNAQRLSTAAMAAAKHGHLVVLQYLHMMYPMEIWMDNGGPAFSAVAHLEVLQWLMDIWGPTLTATEHDANLEGLLLAAVNQERLATTTWLAEKMQHSRQFSAILRVFASSTPSVPQTHLLVYLEEILDVPMNVLAIVIESNRVDKAALLFEKFKHMNRPEVVREGLALAIAFLHVQFMRWFIDKMDQRDVQVILTDHAISFRYGVEFEASFLEIIQLYEAKGAPLDDAIAHLEEIFGWNSDCRVCHDKILVAWLSDGDAALSGIPSTDLVRLNLLKWLVTHQGGRAIILGRLLPKFAGLANKSSKTCQRLYASWRSLMTSTSTIANNNITIHSVEESMLYQATAAGQEKVVSWLLQDVICGKNKTTIERALEAATSSRQHRLASMLRRALIRCDAE</sequence>
<gene>
    <name evidence="11" type="primary">Aste57867_7371</name>
    <name evidence="13" type="synonym">Aste57867_16070</name>
    <name evidence="14" type="synonym">Aste57867_16250</name>
    <name evidence="15" type="synonym">Aste57867_20018</name>
    <name evidence="16" type="synonym">Aste57867_23715</name>
    <name evidence="9" type="synonym">Aste57867_2548</name>
    <name evidence="10" type="synonym">Aste57867_3866</name>
    <name evidence="12" type="synonym">Aste57867_8301</name>
    <name evidence="8" type="ORF">As57867_002541</name>
    <name evidence="7" type="ORF">As57867_003855</name>
    <name evidence="6" type="ORF">As57867_007345</name>
    <name evidence="5" type="ORF">As57867_008270</name>
    <name evidence="4" type="ORF">As57867_016014</name>
    <name evidence="3" type="ORF">As57867_016193</name>
    <name evidence="2" type="ORF">As57867_019952</name>
    <name evidence="1" type="ORF">As57867_023643</name>
    <name evidence="13" type="ORF">ASTE57867_16070</name>
    <name evidence="14" type="ORF">ASTE57867_16250</name>
    <name evidence="15" type="ORF">ASTE57867_20018</name>
    <name evidence="16" type="ORF">ASTE57867_23715</name>
    <name evidence="9" type="ORF">ASTE57867_2548</name>
    <name evidence="10" type="ORF">ASTE57867_3866</name>
    <name evidence="11" type="ORF">ASTE57867_7371</name>
    <name evidence="12" type="ORF">ASTE57867_8301</name>
</gene>
<dbReference type="EMBL" id="VJMH01005098">
    <property type="protein sequence ID" value="KAF0701192.1"/>
    <property type="molecule type" value="Genomic_DNA"/>
</dbReference>
<evidence type="ECO:0000313" key="5">
    <source>
        <dbReference type="EMBL" id="KAF0701192.1"/>
    </source>
</evidence>
<dbReference type="OrthoDB" id="88361at2759"/>
<dbReference type="EMBL" id="VJMH01005791">
    <property type="protein sequence ID" value="KAF0692907.1"/>
    <property type="molecule type" value="Genomic_DNA"/>
</dbReference>
<dbReference type="EMBL" id="VJMH01006733">
    <property type="protein sequence ID" value="KAF0688354.1"/>
    <property type="molecule type" value="Genomic_DNA"/>
</dbReference>
<organism evidence="11 17">
    <name type="scientific">Aphanomyces stellatus</name>
    <dbReference type="NCBI Taxonomy" id="120398"/>
    <lineage>
        <taxon>Eukaryota</taxon>
        <taxon>Sar</taxon>
        <taxon>Stramenopiles</taxon>
        <taxon>Oomycota</taxon>
        <taxon>Saprolegniomycetes</taxon>
        <taxon>Saprolegniales</taxon>
        <taxon>Verrucalvaceae</taxon>
        <taxon>Aphanomyces</taxon>
    </lineage>
</organism>
<evidence type="ECO:0000313" key="3">
    <source>
        <dbReference type="EMBL" id="KAF0692697.1"/>
    </source>
</evidence>
<dbReference type="EMBL" id="CAADRA010000789">
    <property type="protein sequence ID" value="VFT81011.1"/>
    <property type="molecule type" value="Genomic_DNA"/>
</dbReference>
<evidence type="ECO:0000313" key="11">
    <source>
        <dbReference type="EMBL" id="VFT84287.1"/>
    </source>
</evidence>
<dbReference type="EMBL" id="VJMH01000317">
    <property type="protein sequence ID" value="KAF0717006.1"/>
    <property type="molecule type" value="Genomic_DNA"/>
</dbReference>
<dbReference type="EMBL" id="CAADRA010005119">
    <property type="protein sequence ID" value="VFT85188.1"/>
    <property type="molecule type" value="Genomic_DNA"/>
</dbReference>
<name>A0A485KI85_9STRA</name>
<dbReference type="InterPro" id="IPR036770">
    <property type="entry name" value="Ankyrin_rpt-contain_sf"/>
</dbReference>
<proteinExistence type="predicted"/>
<reference evidence="1" key="2">
    <citation type="submission" date="2019-06" db="EMBL/GenBank/DDBJ databases">
        <title>Genomics analysis of Aphanomyces spp. identifies a new class of oomycete effector associated with host adaptation.</title>
        <authorList>
            <person name="Gaulin E."/>
        </authorList>
    </citation>
    <scope>NUCLEOTIDE SEQUENCE</scope>
    <source>
        <strain evidence="1">CBS 578.67</strain>
    </source>
</reference>
<dbReference type="Proteomes" id="UP000332933">
    <property type="component" value="Unassembled WGS sequence"/>
</dbReference>
<evidence type="ECO:0000313" key="12">
    <source>
        <dbReference type="EMBL" id="VFT85188.1"/>
    </source>
</evidence>
<dbReference type="PANTHER" id="PTHR46586:SF3">
    <property type="entry name" value="ANKYRIN REPEAT-CONTAINING PROTEIN"/>
    <property type="match status" value="1"/>
</dbReference>
<evidence type="ECO:0000313" key="16">
    <source>
        <dbReference type="EMBL" id="VFU00360.1"/>
    </source>
</evidence>
<dbReference type="EMBL" id="CAADRA010003937">
    <property type="protein sequence ID" value="VFT84287.1"/>
    <property type="molecule type" value="Genomic_DNA"/>
</dbReference>
<dbReference type="Gene3D" id="1.25.40.20">
    <property type="entry name" value="Ankyrin repeat-containing domain"/>
    <property type="match status" value="1"/>
</dbReference>
<dbReference type="EMBL" id="VJMH01000789">
    <property type="protein sequence ID" value="KAF0714439.1"/>
    <property type="molecule type" value="Genomic_DNA"/>
</dbReference>
<dbReference type="EMBL" id="CAADRA010000317">
    <property type="protein sequence ID" value="VFT79745.1"/>
    <property type="molecule type" value="Genomic_DNA"/>
</dbReference>
<evidence type="ECO:0000313" key="8">
    <source>
        <dbReference type="EMBL" id="KAF0717006.1"/>
    </source>
</evidence>
<dbReference type="InterPro" id="IPR052050">
    <property type="entry name" value="SecEffector_AnkRepeat"/>
</dbReference>
<evidence type="ECO:0000313" key="6">
    <source>
        <dbReference type="EMBL" id="KAF0704368.1"/>
    </source>
</evidence>
<protein>
    <submittedName>
        <fullName evidence="13">Aste57867_16070 protein</fullName>
    </submittedName>
    <submittedName>
        <fullName evidence="14">Aste57867_16250 protein</fullName>
    </submittedName>
    <submittedName>
        <fullName evidence="15">Aste57867_20018 protein</fullName>
    </submittedName>
    <submittedName>
        <fullName evidence="16">Aste57867_23715 protein</fullName>
    </submittedName>
    <submittedName>
        <fullName evidence="9">Aste57867_2548 protein</fullName>
    </submittedName>
    <submittedName>
        <fullName evidence="10">Aste57867_3866 protein</fullName>
    </submittedName>
    <submittedName>
        <fullName evidence="11">Aste57867_7371 protein</fullName>
    </submittedName>
    <submittedName>
        <fullName evidence="12">Aste57867_8301 protein</fullName>
    </submittedName>
</protein>
<dbReference type="AlphaFoldDB" id="A0A485KI85"/>
<evidence type="ECO:0000313" key="7">
    <source>
        <dbReference type="EMBL" id="KAF0714439.1"/>
    </source>
</evidence>
<evidence type="ECO:0000313" key="1">
    <source>
        <dbReference type="EMBL" id="KAF0684297.1"/>
    </source>
</evidence>
<dbReference type="EMBL" id="VJMH01003925">
    <property type="protein sequence ID" value="KAF0704368.1"/>
    <property type="molecule type" value="Genomic_DNA"/>
</dbReference>